<evidence type="ECO:0000313" key="1">
    <source>
        <dbReference type="EMBL" id="VDM56169.1"/>
    </source>
</evidence>
<reference evidence="1 2" key="2">
    <citation type="submission" date="2018-11" db="EMBL/GenBank/DDBJ databases">
        <authorList>
            <consortium name="Pathogen Informatics"/>
        </authorList>
    </citation>
    <scope>NUCLEOTIDE SEQUENCE [LARGE SCALE GENOMIC DNA]</scope>
    <source>
        <strain evidence="1 2">Costa Rica</strain>
    </source>
</reference>
<reference evidence="3" key="1">
    <citation type="submission" date="2017-02" db="UniProtKB">
        <authorList>
            <consortium name="WormBaseParasite"/>
        </authorList>
    </citation>
    <scope>IDENTIFICATION</scope>
</reference>
<protein>
    <submittedName>
        <fullName evidence="3">Reverse transcriptase domain-containing protein</fullName>
    </submittedName>
</protein>
<accession>A0A0R3PJG0</accession>
<sequence>MQSPFTVNGTNISKCYTSVRLGRETNMMNDLTPELSRRKRAARRAFKGIEDAVKGTNNVCLFDPTIFSALTYASETWSLRNEYERSLSVIEHATERMMVEVYHVVQVREGIESFDLCQRSKIKDAVLYAKLSKRRWAGHVMHINDIRWTGAICNWIPRDVKRTAGRSPNGLSEYFTNSLEEMCGA</sequence>
<gene>
    <name evidence="1" type="ORF">ACOC_LOCUS4584</name>
</gene>
<organism evidence="3">
    <name type="scientific">Angiostrongylus costaricensis</name>
    <name type="common">Nematode worm</name>
    <dbReference type="NCBI Taxonomy" id="334426"/>
    <lineage>
        <taxon>Eukaryota</taxon>
        <taxon>Metazoa</taxon>
        <taxon>Ecdysozoa</taxon>
        <taxon>Nematoda</taxon>
        <taxon>Chromadorea</taxon>
        <taxon>Rhabditida</taxon>
        <taxon>Rhabditina</taxon>
        <taxon>Rhabditomorpha</taxon>
        <taxon>Strongyloidea</taxon>
        <taxon>Metastrongylidae</taxon>
        <taxon>Angiostrongylus</taxon>
    </lineage>
</organism>
<name>A0A0R3PJG0_ANGCS</name>
<keyword evidence="2" id="KW-1185">Reference proteome</keyword>
<proteinExistence type="predicted"/>
<dbReference type="OrthoDB" id="407509at2759"/>
<evidence type="ECO:0000313" key="2">
    <source>
        <dbReference type="Proteomes" id="UP000267027"/>
    </source>
</evidence>
<dbReference type="WBParaSite" id="ACOC_0000458301-mRNA-1">
    <property type="protein sequence ID" value="ACOC_0000458301-mRNA-1"/>
    <property type="gene ID" value="ACOC_0000458301"/>
</dbReference>
<dbReference type="Proteomes" id="UP000267027">
    <property type="component" value="Unassembled WGS sequence"/>
</dbReference>
<dbReference type="AlphaFoldDB" id="A0A0R3PJG0"/>
<dbReference type="EMBL" id="UYYA01003820">
    <property type="protein sequence ID" value="VDM56169.1"/>
    <property type="molecule type" value="Genomic_DNA"/>
</dbReference>
<evidence type="ECO:0000313" key="3">
    <source>
        <dbReference type="WBParaSite" id="ACOC_0000458301-mRNA-1"/>
    </source>
</evidence>